<dbReference type="PANTHER" id="PTHR36766:SF70">
    <property type="entry name" value="DISEASE RESISTANCE PROTEIN RGA4"/>
    <property type="match status" value="1"/>
</dbReference>
<dbReference type="Gene3D" id="3.80.10.10">
    <property type="entry name" value="Ribonuclease Inhibitor"/>
    <property type="match status" value="1"/>
</dbReference>
<reference evidence="1 2" key="1">
    <citation type="journal article" date="2020" name="Mol. Biol. Evol.">
        <title>Distinct Expression and Methylation Patterns for Genes with Different Fates following a Single Whole-Genome Duplication in Flowering Plants.</title>
        <authorList>
            <person name="Shi T."/>
            <person name="Rahmani R.S."/>
            <person name="Gugger P.F."/>
            <person name="Wang M."/>
            <person name="Li H."/>
            <person name="Zhang Y."/>
            <person name="Li Z."/>
            <person name="Wang Q."/>
            <person name="Van de Peer Y."/>
            <person name="Marchal K."/>
            <person name="Chen J."/>
        </authorList>
    </citation>
    <scope>NUCLEOTIDE SEQUENCE [LARGE SCALE GENOMIC DNA]</scope>
    <source>
        <tissue evidence="1">Leaf</tissue>
    </source>
</reference>
<sequence>MMLQPLAQTLQTLSIYDCPKFESLPELQDLAPLQKLLINGCQDLASLPKGLNKFTSFQELDIEWTDKMILQVTVEEGGGLSDLASLPKLVIRTSSNLTPLPKGLHKLTSLQELTIH</sequence>
<dbReference type="Proteomes" id="UP000607653">
    <property type="component" value="Unassembled WGS sequence"/>
</dbReference>
<organism evidence="1 2">
    <name type="scientific">Nelumbo nucifera</name>
    <name type="common">Sacred lotus</name>
    <dbReference type="NCBI Taxonomy" id="4432"/>
    <lineage>
        <taxon>Eukaryota</taxon>
        <taxon>Viridiplantae</taxon>
        <taxon>Streptophyta</taxon>
        <taxon>Embryophyta</taxon>
        <taxon>Tracheophyta</taxon>
        <taxon>Spermatophyta</taxon>
        <taxon>Magnoliopsida</taxon>
        <taxon>Proteales</taxon>
        <taxon>Nelumbonaceae</taxon>
        <taxon>Nelumbo</taxon>
    </lineage>
</organism>
<evidence type="ECO:0000313" key="2">
    <source>
        <dbReference type="Proteomes" id="UP000607653"/>
    </source>
</evidence>
<accession>A0A822ZTV8</accession>
<dbReference type="InterPro" id="IPR032675">
    <property type="entry name" value="LRR_dom_sf"/>
</dbReference>
<proteinExistence type="predicted"/>
<dbReference type="SUPFAM" id="SSF52058">
    <property type="entry name" value="L domain-like"/>
    <property type="match status" value="1"/>
</dbReference>
<name>A0A822ZTV8_NELNU</name>
<dbReference type="PANTHER" id="PTHR36766">
    <property type="entry name" value="PLANT BROAD-SPECTRUM MILDEW RESISTANCE PROTEIN RPW8"/>
    <property type="match status" value="1"/>
</dbReference>
<protein>
    <submittedName>
        <fullName evidence="1">Uncharacterized protein</fullName>
    </submittedName>
</protein>
<comment type="caution">
    <text evidence="1">The sequence shown here is derived from an EMBL/GenBank/DDBJ whole genome shotgun (WGS) entry which is preliminary data.</text>
</comment>
<dbReference type="AlphaFoldDB" id="A0A822ZTV8"/>
<dbReference type="EMBL" id="DUZY01000070">
    <property type="protein sequence ID" value="DAD49374.1"/>
    <property type="molecule type" value="Genomic_DNA"/>
</dbReference>
<gene>
    <name evidence="1" type="ORF">HUJ06_031796</name>
</gene>
<evidence type="ECO:0000313" key="1">
    <source>
        <dbReference type="EMBL" id="DAD49374.1"/>
    </source>
</evidence>
<keyword evidence="2" id="KW-1185">Reference proteome</keyword>